<gene>
    <name evidence="2" type="ORF">LAX5112_01845</name>
</gene>
<reference evidence="3" key="1">
    <citation type="submission" date="2015-07" db="EMBL/GenBank/DDBJ databases">
        <authorList>
            <person name="Rodrigo-Torres Lidia"/>
            <person name="Arahal R.David."/>
        </authorList>
    </citation>
    <scope>NUCLEOTIDE SEQUENCE [LARGE SCALE GENOMIC DNA]</scope>
    <source>
        <strain evidence="3">CECT 5112</strain>
    </source>
</reference>
<evidence type="ECO:0000256" key="1">
    <source>
        <dbReference type="SAM" id="MobiDB-lite"/>
    </source>
</evidence>
<evidence type="ECO:0008006" key="4">
    <source>
        <dbReference type="Google" id="ProtNLM"/>
    </source>
</evidence>
<name>A0A0M7A269_9HYPH</name>
<dbReference type="Gene3D" id="3.40.630.30">
    <property type="match status" value="1"/>
</dbReference>
<dbReference type="STRING" id="388408.LAX5112_01845"/>
<dbReference type="InterPro" id="IPR016181">
    <property type="entry name" value="Acyl_CoA_acyltransferase"/>
</dbReference>
<feature type="region of interest" description="Disordered" evidence="1">
    <location>
        <begin position="32"/>
        <end position="52"/>
    </location>
</feature>
<dbReference type="AlphaFoldDB" id="A0A0M7A269"/>
<feature type="compositionally biased region" description="Polar residues" evidence="1">
    <location>
        <begin position="34"/>
        <end position="45"/>
    </location>
</feature>
<keyword evidence="3" id="KW-1185">Reference proteome</keyword>
<proteinExistence type="predicted"/>
<evidence type="ECO:0000313" key="2">
    <source>
        <dbReference type="EMBL" id="CTQ68687.1"/>
    </source>
</evidence>
<protein>
    <recommendedName>
        <fullName evidence="4">N-acetyltransferase</fullName>
    </recommendedName>
</protein>
<dbReference type="EMBL" id="CXWD01000006">
    <property type="protein sequence ID" value="CTQ68687.1"/>
    <property type="molecule type" value="Genomic_DNA"/>
</dbReference>
<dbReference type="PANTHER" id="PTHR47017">
    <property type="entry name" value="ACYL-COA"/>
    <property type="match status" value="1"/>
</dbReference>
<dbReference type="SUPFAM" id="SSF55729">
    <property type="entry name" value="Acyl-CoA N-acyltransferases (Nat)"/>
    <property type="match status" value="1"/>
</dbReference>
<organism evidence="2 3">
    <name type="scientific">Roseibium alexandrii</name>
    <dbReference type="NCBI Taxonomy" id="388408"/>
    <lineage>
        <taxon>Bacteria</taxon>
        <taxon>Pseudomonadati</taxon>
        <taxon>Pseudomonadota</taxon>
        <taxon>Alphaproteobacteria</taxon>
        <taxon>Hyphomicrobiales</taxon>
        <taxon>Stappiaceae</taxon>
        <taxon>Roseibium</taxon>
    </lineage>
</organism>
<dbReference type="InterPro" id="IPR007434">
    <property type="entry name" value="FemAB-like"/>
</dbReference>
<dbReference type="Pfam" id="PF04339">
    <property type="entry name" value="FemAB_like"/>
    <property type="match status" value="1"/>
</dbReference>
<sequence length="474" mass="52652">MDDHSWTGIPSCGAAKRLYILVNNPFMAGRHTDMTSSISPDNEQPQKPGAGDAETTLSIRLLSSLADVPANKWDAVANPGWILSQGGKLTRTPGAGESQDLTSALAPEADSFSEETDFNPFLSHAFLEALEASGCATRQTGWMPRHMVLEDGNGAVLGAVPAYLKSHSQGEYVFDHGWADAFYRAGGDYYPKLQISVPFTPATGRRFLTSPDINREAGLQALAAGLVQVCQRTGASSVHATFLTKPEWQSLGDLGYLRRTDQQFHWDNNGYDTFDQFLGDLASRKRKAIKKERREALSAEGLEIEWVTGSDLTEAHWDAFYGFYMDTGARKWGRPYLNRAFFSLISERMADRILLVLAKRNGRYVAGALNFIGSETLFGRHWGCTEHHPFLHFELCYYQAIDFAISKGLKRVEAGAQGAHKLARGYLPQTTYSAHWIAHEGLHDAVADFLEQERRAVQRENEALAEHAPFRKDS</sequence>
<dbReference type="PANTHER" id="PTHR47017:SF1">
    <property type="entry name" value="ACYL-COA"/>
    <property type="match status" value="1"/>
</dbReference>
<evidence type="ECO:0000313" key="3">
    <source>
        <dbReference type="Proteomes" id="UP000053235"/>
    </source>
</evidence>
<dbReference type="Proteomes" id="UP000053235">
    <property type="component" value="Unassembled WGS sequence"/>
</dbReference>
<accession>A0A0M7A269</accession>